<reference evidence="2 3" key="1">
    <citation type="submission" date="2023-07" db="EMBL/GenBank/DDBJ databases">
        <title>Closed genoem sequence of Methanosarcinaceae archaeon Ac7.</title>
        <authorList>
            <person name="Poehlein A."/>
            <person name="Protasov E."/>
            <person name="Platt K."/>
            <person name="Reeh H."/>
            <person name="Daniel R."/>
            <person name="Brune A."/>
        </authorList>
    </citation>
    <scope>NUCLEOTIDE SEQUENCE [LARGE SCALE GENOMIC DNA]</scope>
    <source>
        <strain evidence="2 3">Ac7</strain>
    </source>
</reference>
<keyword evidence="1" id="KW-0472">Membrane</keyword>
<dbReference type="AlphaFoldDB" id="A0AA96V4X0"/>
<keyword evidence="3" id="KW-1185">Reference proteome</keyword>
<dbReference type="RefSeq" id="WP_338102205.1">
    <property type="nucleotide sequence ID" value="NZ_CP131060.1"/>
</dbReference>
<protein>
    <submittedName>
        <fullName evidence="2">Uncharacterized protein</fullName>
    </submittedName>
</protein>
<accession>A0AA96V4X0</accession>
<proteinExistence type="predicted"/>
<evidence type="ECO:0000313" key="3">
    <source>
        <dbReference type="Proteomes" id="UP001303587"/>
    </source>
</evidence>
<evidence type="ECO:0000256" key="1">
    <source>
        <dbReference type="SAM" id="Phobius"/>
    </source>
</evidence>
<sequence length="116" mass="13566">MGTQYLVFEYCFEHYQFFKVHSKEGDPEGSIHYLLSLAGYLFNAIALPLISMDLFISASIYFNPGLIVLDFMKNYLFVYPFLFTFDLIFILFFRHLTKHATKIPSIEKSKNVVNSK</sequence>
<keyword evidence="1" id="KW-1133">Transmembrane helix</keyword>
<gene>
    <name evidence="2" type="ORF">MsAc7_14200</name>
</gene>
<feature type="transmembrane region" description="Helical" evidence="1">
    <location>
        <begin position="74"/>
        <end position="93"/>
    </location>
</feature>
<name>A0AA96V4X0_9EURY</name>
<evidence type="ECO:0000313" key="2">
    <source>
        <dbReference type="EMBL" id="WNY25856.1"/>
    </source>
</evidence>
<dbReference type="EMBL" id="CP131060">
    <property type="protein sequence ID" value="WNY25856.1"/>
    <property type="molecule type" value="Genomic_DNA"/>
</dbReference>
<keyword evidence="1" id="KW-0812">Transmembrane</keyword>
<dbReference type="Proteomes" id="UP001303587">
    <property type="component" value="Chromosome"/>
</dbReference>
<dbReference type="GeneID" id="89230520"/>
<feature type="transmembrane region" description="Helical" evidence="1">
    <location>
        <begin position="40"/>
        <end position="62"/>
    </location>
</feature>
<organism evidence="2 3">
    <name type="scientific">Methanolapillus millepedarum</name>
    <dbReference type="NCBI Taxonomy" id="3028296"/>
    <lineage>
        <taxon>Archaea</taxon>
        <taxon>Methanobacteriati</taxon>
        <taxon>Methanobacteriota</taxon>
        <taxon>Stenosarchaea group</taxon>
        <taxon>Methanomicrobia</taxon>
        <taxon>Methanosarcinales</taxon>
        <taxon>Methanosarcinaceae</taxon>
        <taxon>Methanolapillus</taxon>
    </lineage>
</organism>